<dbReference type="InterPro" id="IPR018363">
    <property type="entry name" value="CD59_antigen_CS"/>
</dbReference>
<comment type="subcellular location">
    <subcellularLocation>
        <location evidence="1">Cell membrane</location>
        <topology evidence="1">Lipid-anchor</topology>
        <topology evidence="1">GPI-anchor</topology>
    </subcellularLocation>
</comment>
<dbReference type="SUPFAM" id="SSF57302">
    <property type="entry name" value="Snake toxin-like"/>
    <property type="match status" value="1"/>
</dbReference>
<dbReference type="CDD" id="cd23554">
    <property type="entry name" value="TFP_LU_ECD_CD59"/>
    <property type="match status" value="1"/>
</dbReference>
<keyword evidence="4" id="KW-0336">GPI-anchor</keyword>
<feature type="chain" id="PRO_5045821334" description="CD59 glycoprotein" evidence="13">
    <location>
        <begin position="26"/>
        <end position="123"/>
    </location>
</feature>
<evidence type="ECO:0000256" key="13">
    <source>
        <dbReference type="SAM" id="SignalP"/>
    </source>
</evidence>
<dbReference type="Gene3D" id="2.10.60.10">
    <property type="entry name" value="CD59"/>
    <property type="match status" value="1"/>
</dbReference>
<evidence type="ECO:0000259" key="14">
    <source>
        <dbReference type="SMART" id="SM00134"/>
    </source>
</evidence>
<evidence type="ECO:0000256" key="3">
    <source>
        <dbReference type="ARBA" id="ARBA00015038"/>
    </source>
</evidence>
<dbReference type="PROSITE" id="PS00983">
    <property type="entry name" value="LY6_UPAR"/>
    <property type="match status" value="1"/>
</dbReference>
<evidence type="ECO:0000256" key="10">
    <source>
        <dbReference type="ARBA" id="ARBA00029920"/>
    </source>
</evidence>
<evidence type="ECO:0000256" key="9">
    <source>
        <dbReference type="ARBA" id="ARBA00023288"/>
    </source>
</evidence>
<dbReference type="InterPro" id="IPR056949">
    <property type="entry name" value="CD59"/>
</dbReference>
<evidence type="ECO:0000256" key="4">
    <source>
        <dbReference type="ARBA" id="ARBA00022622"/>
    </source>
</evidence>
<accession>A0ABM0HZ68</accession>
<gene>
    <name evidence="16" type="primary">LOC101392115</name>
</gene>
<dbReference type="SMART" id="SM00134">
    <property type="entry name" value="LU"/>
    <property type="match status" value="1"/>
</dbReference>
<evidence type="ECO:0000256" key="5">
    <source>
        <dbReference type="ARBA" id="ARBA00022729"/>
    </source>
</evidence>
<evidence type="ECO:0000256" key="12">
    <source>
        <dbReference type="ARBA" id="ARBA00031867"/>
    </source>
</evidence>
<dbReference type="Proteomes" id="UP000694910">
    <property type="component" value="Unplaced"/>
</dbReference>
<evidence type="ECO:0000256" key="1">
    <source>
        <dbReference type="ARBA" id="ARBA00004609"/>
    </source>
</evidence>
<evidence type="ECO:0000256" key="11">
    <source>
        <dbReference type="ARBA" id="ARBA00031590"/>
    </source>
</evidence>
<evidence type="ECO:0000313" key="16">
    <source>
        <dbReference type="RefSeq" id="XP_004437037.1"/>
    </source>
</evidence>
<dbReference type="Pfam" id="PF25152">
    <property type="entry name" value="CD59"/>
    <property type="match status" value="1"/>
</dbReference>
<feature type="domain" description="UPAR/Ly6" evidence="14">
    <location>
        <begin position="26"/>
        <end position="109"/>
    </location>
</feature>
<evidence type="ECO:0000256" key="7">
    <source>
        <dbReference type="ARBA" id="ARBA00023157"/>
    </source>
</evidence>
<keyword evidence="7" id="KW-1015">Disulfide bond</keyword>
<feature type="signal peptide" evidence="13">
    <location>
        <begin position="1"/>
        <end position="25"/>
    </location>
</feature>
<keyword evidence="6" id="KW-0472">Membrane</keyword>
<protein>
    <recommendedName>
        <fullName evidence="3">CD59 glycoprotein</fullName>
    </recommendedName>
    <alternativeName>
        <fullName evidence="11">MAC-inhibitory protein</fullName>
    </alternativeName>
    <alternativeName>
        <fullName evidence="12">Membrane attack complex inhibition factor</fullName>
    </alternativeName>
    <alternativeName>
        <fullName evidence="10">Protectin</fullName>
    </alternativeName>
</protein>
<keyword evidence="15" id="KW-1185">Reference proteome</keyword>
<evidence type="ECO:0000256" key="6">
    <source>
        <dbReference type="ARBA" id="ARBA00023136"/>
    </source>
</evidence>
<dbReference type="InterPro" id="IPR045860">
    <property type="entry name" value="Snake_toxin-like_sf"/>
</dbReference>
<keyword evidence="5 13" id="KW-0732">Signal</keyword>
<dbReference type="InterPro" id="IPR016054">
    <property type="entry name" value="LY6_UPA_recep-like"/>
</dbReference>
<dbReference type="RefSeq" id="XP_004437037.1">
    <property type="nucleotide sequence ID" value="XM_004436980.2"/>
</dbReference>
<keyword evidence="8" id="KW-0325">Glycoprotein</keyword>
<comment type="subunit">
    <text evidence="2">Interacts with T-cell surface antigen CD2.</text>
</comment>
<dbReference type="GeneID" id="101392115"/>
<organism evidence="15 16">
    <name type="scientific">Ceratotherium simum simum</name>
    <name type="common">Southern white rhinoceros</name>
    <dbReference type="NCBI Taxonomy" id="73337"/>
    <lineage>
        <taxon>Eukaryota</taxon>
        <taxon>Metazoa</taxon>
        <taxon>Chordata</taxon>
        <taxon>Craniata</taxon>
        <taxon>Vertebrata</taxon>
        <taxon>Euteleostomi</taxon>
        <taxon>Mammalia</taxon>
        <taxon>Eutheria</taxon>
        <taxon>Laurasiatheria</taxon>
        <taxon>Perissodactyla</taxon>
        <taxon>Rhinocerotidae</taxon>
        <taxon>Ceratotherium</taxon>
    </lineage>
</organism>
<evidence type="ECO:0000256" key="8">
    <source>
        <dbReference type="ARBA" id="ARBA00023180"/>
    </source>
</evidence>
<keyword evidence="9" id="KW-0449">Lipoprotein</keyword>
<evidence type="ECO:0000256" key="2">
    <source>
        <dbReference type="ARBA" id="ARBA00011481"/>
    </source>
</evidence>
<sequence length="123" mass="13750">MGSKEGFVLLGLLLILAVLCRSGHSLQCYSCINPVKTCNNSITCSHNFDSCLLVKAEPGRYYHQCWRFEDCNFEYISNTLGEKQLKYQCCREDLCNKDGGMSASGRTALVLIPLLAAAWNLFL</sequence>
<dbReference type="PANTHER" id="PTHR10036:SF24">
    <property type="entry name" value="CD59 GLYCOPROTEIN"/>
    <property type="match status" value="1"/>
</dbReference>
<name>A0ABM0HZ68_CERSS</name>
<evidence type="ECO:0000313" key="15">
    <source>
        <dbReference type="Proteomes" id="UP000694910"/>
    </source>
</evidence>
<proteinExistence type="predicted"/>
<dbReference type="PANTHER" id="PTHR10036">
    <property type="entry name" value="CD59 GLYCOPROTEIN"/>
    <property type="match status" value="1"/>
</dbReference>
<reference evidence="16" key="1">
    <citation type="submission" date="2025-08" db="UniProtKB">
        <authorList>
            <consortium name="RefSeq"/>
        </authorList>
    </citation>
    <scope>IDENTIFICATION</scope>
</reference>